<feature type="domain" description="DUF1707" evidence="2">
    <location>
        <begin position="7"/>
        <end position="59"/>
    </location>
</feature>
<organism evidence="3 4">
    <name type="scientific">Nonomuraea dietziae</name>
    <dbReference type="NCBI Taxonomy" id="65515"/>
    <lineage>
        <taxon>Bacteria</taxon>
        <taxon>Bacillati</taxon>
        <taxon>Actinomycetota</taxon>
        <taxon>Actinomycetes</taxon>
        <taxon>Streptosporangiales</taxon>
        <taxon>Streptosporangiaceae</taxon>
        <taxon>Nonomuraea</taxon>
    </lineage>
</organism>
<evidence type="ECO:0000259" key="2">
    <source>
        <dbReference type="Pfam" id="PF08044"/>
    </source>
</evidence>
<comment type="caution">
    <text evidence="3">The sequence shown here is derived from an EMBL/GenBank/DDBJ whole genome shotgun (WGS) entry which is preliminary data.</text>
</comment>
<feature type="transmembrane region" description="Helical" evidence="1">
    <location>
        <begin position="113"/>
        <end position="129"/>
    </location>
</feature>
<keyword evidence="1" id="KW-0812">Transmembrane</keyword>
<keyword evidence="1" id="KW-0472">Membrane</keyword>
<accession>A0A7W5Y917</accession>
<reference evidence="3 4" key="1">
    <citation type="submission" date="2020-08" db="EMBL/GenBank/DDBJ databases">
        <title>Sequencing the genomes of 1000 actinobacteria strains.</title>
        <authorList>
            <person name="Klenk H.-P."/>
        </authorList>
    </citation>
    <scope>NUCLEOTIDE SEQUENCE [LARGE SCALE GENOMIC DNA]</scope>
    <source>
        <strain evidence="3 4">DSM 44320</strain>
    </source>
</reference>
<dbReference type="PANTHER" id="PTHR40763:SF5">
    <property type="entry name" value="MEMBRANE PROTEIN"/>
    <property type="match status" value="1"/>
</dbReference>
<keyword evidence="1" id="KW-1133">Transmembrane helix</keyword>
<dbReference type="AlphaFoldDB" id="A0A7W5Y917"/>
<feature type="transmembrane region" description="Helical" evidence="1">
    <location>
        <begin position="80"/>
        <end position="101"/>
    </location>
</feature>
<dbReference type="InterPro" id="IPR012551">
    <property type="entry name" value="DUF1707_SHOCT-like"/>
</dbReference>
<evidence type="ECO:0000313" key="4">
    <source>
        <dbReference type="Proteomes" id="UP000579945"/>
    </source>
</evidence>
<keyword evidence="4" id="KW-1185">Reference proteome</keyword>
<name>A0A7W5Y917_9ACTN</name>
<proteinExistence type="predicted"/>
<dbReference type="EMBL" id="JACIBV010000001">
    <property type="protein sequence ID" value="MBB3725243.1"/>
    <property type="molecule type" value="Genomic_DNA"/>
</dbReference>
<dbReference type="GeneID" id="95387683"/>
<evidence type="ECO:0000313" key="3">
    <source>
        <dbReference type="EMBL" id="MBB3725243.1"/>
    </source>
</evidence>
<evidence type="ECO:0000256" key="1">
    <source>
        <dbReference type="SAM" id="Phobius"/>
    </source>
</evidence>
<dbReference type="RefSeq" id="WP_183644313.1">
    <property type="nucleotide sequence ID" value="NZ_BAAAXX010000171.1"/>
</dbReference>
<gene>
    <name evidence="3" type="ORF">FHR33_001103</name>
</gene>
<dbReference type="Proteomes" id="UP000579945">
    <property type="component" value="Unassembled WGS sequence"/>
</dbReference>
<sequence length="139" mass="14954">MAEHRDVRASDDDREAATRRLRLAVEEGCLDLQEFDDRVGRALGATTRGELAGLLADLPTERRQSLPPVRGGAPRWLKTLWAVWGAVLAVNVVVWAAVSVAEACPLDFWPKDLLAPAVVLAVVTAAHAARRRASLPSGG</sequence>
<dbReference type="PANTHER" id="PTHR40763">
    <property type="entry name" value="MEMBRANE PROTEIN-RELATED"/>
    <property type="match status" value="1"/>
</dbReference>
<dbReference type="Pfam" id="PF08044">
    <property type="entry name" value="DUF1707"/>
    <property type="match status" value="1"/>
</dbReference>
<protein>
    <recommendedName>
        <fullName evidence="2">DUF1707 domain-containing protein</fullName>
    </recommendedName>
</protein>